<reference evidence="1" key="1">
    <citation type="submission" date="2015-10" db="EMBL/GenBank/DDBJ databases">
        <authorList>
            <person name="Gilbert D.G."/>
        </authorList>
    </citation>
    <scope>NUCLEOTIDE SEQUENCE</scope>
    <source>
        <strain evidence="1">Phyl III-seqv23</strain>
    </source>
</reference>
<name>A0A0S4TUY2_RALSL</name>
<dbReference type="EMBL" id="LN899819">
    <property type="protein sequence ID" value="CUV13833.1"/>
    <property type="molecule type" value="Genomic_DNA"/>
</dbReference>
<proteinExistence type="predicted"/>
<dbReference type="SUPFAM" id="SSF47413">
    <property type="entry name" value="lambda repressor-like DNA-binding domains"/>
    <property type="match status" value="1"/>
</dbReference>
<accession>A0A0S4TUY2</accession>
<sequence>MNRLVLLGERLAEERKRKALNQTDFAALGGVSLKTQVLYEKSERVPDASYLAAVAAEGVDILYVVTGEPASTGMSPDEQALLAAYRALDVRSKAAAIGAVAGLGQPQVAMPGISVGGSVGQYVGGNQTGAVNIDMSKGRKKRT</sequence>
<dbReference type="CDD" id="cd00093">
    <property type="entry name" value="HTH_XRE"/>
    <property type="match status" value="1"/>
</dbReference>
<dbReference type="AlphaFoldDB" id="A0A0S4TUY2"/>
<organism evidence="1">
    <name type="scientific">Ralstonia solanacearum</name>
    <name type="common">Pseudomonas solanacearum</name>
    <dbReference type="NCBI Taxonomy" id="305"/>
    <lineage>
        <taxon>Bacteria</taxon>
        <taxon>Pseudomonadati</taxon>
        <taxon>Pseudomonadota</taxon>
        <taxon>Betaproteobacteria</taxon>
        <taxon>Burkholderiales</taxon>
        <taxon>Burkholderiaceae</taxon>
        <taxon>Ralstonia</taxon>
        <taxon>Ralstonia solanacearum species complex</taxon>
    </lineage>
</organism>
<dbReference type="Gene3D" id="1.10.260.40">
    <property type="entry name" value="lambda repressor-like DNA-binding domains"/>
    <property type="match status" value="1"/>
</dbReference>
<dbReference type="PATRIC" id="fig|305.106.peg.5025"/>
<dbReference type="InterPro" id="IPR010982">
    <property type="entry name" value="Lambda_DNA-bd_dom_sf"/>
</dbReference>
<dbReference type="InterPro" id="IPR001387">
    <property type="entry name" value="Cro/C1-type_HTH"/>
</dbReference>
<evidence type="ECO:0000313" key="1">
    <source>
        <dbReference type="EMBL" id="CUV13833.1"/>
    </source>
</evidence>
<gene>
    <name evidence="1" type="ORF">RUN39_v1_640031</name>
</gene>
<protein>
    <submittedName>
        <fullName evidence="1">Putative transcriptional regulator ( DNA-binding phage protein)</fullName>
    </submittedName>
</protein>
<dbReference type="GO" id="GO:0003677">
    <property type="term" value="F:DNA binding"/>
    <property type="evidence" value="ECO:0007669"/>
    <property type="project" value="UniProtKB-KW"/>
</dbReference>
<keyword evidence="1" id="KW-0238">DNA-binding</keyword>